<protein>
    <submittedName>
        <fullName evidence="9">Acyltransferase</fullName>
    </submittedName>
</protein>
<comment type="similarity">
    <text evidence="2">Belongs to the acyltransferase 3 family.</text>
</comment>
<name>A0ABT0HPI8_9BACT</name>
<dbReference type="PANTHER" id="PTHR40074">
    <property type="entry name" value="O-ACETYLTRANSFERASE WECH"/>
    <property type="match status" value="1"/>
</dbReference>
<dbReference type="Proteomes" id="UP001202180">
    <property type="component" value="Unassembled WGS sequence"/>
</dbReference>
<gene>
    <name evidence="9" type="ORF">M0L20_17985</name>
</gene>
<dbReference type="InterPro" id="IPR002656">
    <property type="entry name" value="Acyl_transf_3_dom"/>
</dbReference>
<keyword evidence="5 7" id="KW-1133">Transmembrane helix</keyword>
<evidence type="ECO:0000313" key="9">
    <source>
        <dbReference type="EMBL" id="MCK8493762.1"/>
    </source>
</evidence>
<reference evidence="9 10" key="1">
    <citation type="submission" date="2022-04" db="EMBL/GenBank/DDBJ databases">
        <title>Spirosoma sp. strain RP8 genome sequencing and assembly.</title>
        <authorList>
            <person name="Jung Y."/>
        </authorList>
    </citation>
    <scope>NUCLEOTIDE SEQUENCE [LARGE SCALE GENOMIC DNA]</scope>
    <source>
        <strain evidence="9 10">RP8</strain>
    </source>
</reference>
<evidence type="ECO:0000256" key="4">
    <source>
        <dbReference type="ARBA" id="ARBA00022692"/>
    </source>
</evidence>
<comment type="subcellular location">
    <subcellularLocation>
        <location evidence="1">Cell membrane</location>
        <topology evidence="1">Multi-pass membrane protein</topology>
    </subcellularLocation>
</comment>
<keyword evidence="6 7" id="KW-0472">Membrane</keyword>
<feature type="transmembrane region" description="Helical" evidence="7">
    <location>
        <begin position="151"/>
        <end position="169"/>
    </location>
</feature>
<evidence type="ECO:0000256" key="5">
    <source>
        <dbReference type="ARBA" id="ARBA00022989"/>
    </source>
</evidence>
<evidence type="ECO:0000313" key="10">
    <source>
        <dbReference type="Proteomes" id="UP001202180"/>
    </source>
</evidence>
<keyword evidence="9" id="KW-0012">Acyltransferase</keyword>
<feature type="transmembrane region" description="Helical" evidence="7">
    <location>
        <begin position="37"/>
        <end position="57"/>
    </location>
</feature>
<keyword evidence="4 7" id="KW-0812">Transmembrane</keyword>
<keyword evidence="10" id="KW-1185">Reference proteome</keyword>
<dbReference type="PANTHER" id="PTHR40074:SF2">
    <property type="entry name" value="O-ACETYLTRANSFERASE WECH"/>
    <property type="match status" value="1"/>
</dbReference>
<accession>A0ABT0HPI8</accession>
<evidence type="ECO:0000256" key="3">
    <source>
        <dbReference type="ARBA" id="ARBA00022475"/>
    </source>
</evidence>
<keyword evidence="9" id="KW-0808">Transferase</keyword>
<feature type="transmembrane region" description="Helical" evidence="7">
    <location>
        <begin position="240"/>
        <end position="256"/>
    </location>
</feature>
<evidence type="ECO:0000256" key="2">
    <source>
        <dbReference type="ARBA" id="ARBA00007400"/>
    </source>
</evidence>
<evidence type="ECO:0000256" key="7">
    <source>
        <dbReference type="SAM" id="Phobius"/>
    </source>
</evidence>
<dbReference type="Pfam" id="PF01757">
    <property type="entry name" value="Acyl_transf_3"/>
    <property type="match status" value="1"/>
</dbReference>
<feature type="transmembrane region" description="Helical" evidence="7">
    <location>
        <begin position="7"/>
        <end position="25"/>
    </location>
</feature>
<feature type="domain" description="Acyltransferase 3" evidence="8">
    <location>
        <begin position="8"/>
        <end position="308"/>
    </location>
</feature>
<evidence type="ECO:0000259" key="8">
    <source>
        <dbReference type="Pfam" id="PF01757"/>
    </source>
</evidence>
<dbReference type="RefSeq" id="WP_248478382.1">
    <property type="nucleotide sequence ID" value="NZ_JALPRF010000003.1"/>
</dbReference>
<sequence length="332" mass="38917">MKTYQPFIAYSRGFAITTIVLYHVLRHTPLPGFLGKAIALGGAGVHLFFFFSGYGLVASRYAGAKEFIVRRFQKILLPYYLIITTIFLLNISLNVYKDGFYEYLGHIFLFKMFSTSINSFGGQFWYMSTLIQFYLCFPLILFLVNSSKPKFALFIAIGLSLSYGGWVAYMGQEEERHYNSFFFQYLWEFVLGMLLYKTEMLQKLIERPIWQYFMVIAVGYSIMGILVLKFGSIGKIYNDYFSFMAYFSVCVVAYRSRFMIKFFDSIDAFSYTLYLTHYFVIDLYRKLISEMPNYNYHDAFIVILLTYLLGYYTNEVMKKVFSKGKQAVPRSI</sequence>
<feature type="transmembrane region" description="Helical" evidence="7">
    <location>
        <begin position="294"/>
        <end position="313"/>
    </location>
</feature>
<feature type="transmembrane region" description="Helical" evidence="7">
    <location>
        <begin position="124"/>
        <end position="144"/>
    </location>
</feature>
<feature type="transmembrane region" description="Helical" evidence="7">
    <location>
        <begin position="181"/>
        <end position="197"/>
    </location>
</feature>
<proteinExistence type="inferred from homology"/>
<dbReference type="GO" id="GO:0016746">
    <property type="term" value="F:acyltransferase activity"/>
    <property type="evidence" value="ECO:0007669"/>
    <property type="project" value="UniProtKB-KW"/>
</dbReference>
<feature type="transmembrane region" description="Helical" evidence="7">
    <location>
        <begin position="268"/>
        <end position="288"/>
    </location>
</feature>
<dbReference type="EMBL" id="JALPRF010000003">
    <property type="protein sequence ID" value="MCK8493762.1"/>
    <property type="molecule type" value="Genomic_DNA"/>
</dbReference>
<keyword evidence="3" id="KW-1003">Cell membrane</keyword>
<comment type="caution">
    <text evidence="9">The sequence shown here is derived from an EMBL/GenBank/DDBJ whole genome shotgun (WGS) entry which is preliminary data.</text>
</comment>
<organism evidence="9 10">
    <name type="scientific">Spirosoma liriopis</name>
    <dbReference type="NCBI Taxonomy" id="2937440"/>
    <lineage>
        <taxon>Bacteria</taxon>
        <taxon>Pseudomonadati</taxon>
        <taxon>Bacteroidota</taxon>
        <taxon>Cytophagia</taxon>
        <taxon>Cytophagales</taxon>
        <taxon>Cytophagaceae</taxon>
        <taxon>Spirosoma</taxon>
    </lineage>
</organism>
<evidence type="ECO:0000256" key="6">
    <source>
        <dbReference type="ARBA" id="ARBA00023136"/>
    </source>
</evidence>
<evidence type="ECO:0000256" key="1">
    <source>
        <dbReference type="ARBA" id="ARBA00004651"/>
    </source>
</evidence>
<feature type="transmembrane region" description="Helical" evidence="7">
    <location>
        <begin position="209"/>
        <end position="228"/>
    </location>
</feature>
<feature type="transmembrane region" description="Helical" evidence="7">
    <location>
        <begin position="77"/>
        <end position="96"/>
    </location>
</feature>